<evidence type="ECO:0000313" key="7">
    <source>
        <dbReference type="Proteomes" id="UP000218335"/>
    </source>
</evidence>
<evidence type="ECO:0000256" key="3">
    <source>
        <dbReference type="ARBA" id="ARBA00022729"/>
    </source>
</evidence>
<dbReference type="NCBIfam" id="TIGR02294">
    <property type="entry name" value="nickel_nikA"/>
    <property type="match status" value="1"/>
</dbReference>
<dbReference type="Gene3D" id="3.40.190.10">
    <property type="entry name" value="Periplasmic binding protein-like II"/>
    <property type="match status" value="1"/>
</dbReference>
<dbReference type="PANTHER" id="PTHR30290:SF37">
    <property type="entry name" value="NICKEL-BINDING PERIPLASMIC PROTEIN"/>
    <property type="match status" value="1"/>
</dbReference>
<dbReference type="GO" id="GO:0020037">
    <property type="term" value="F:heme binding"/>
    <property type="evidence" value="ECO:0007669"/>
    <property type="project" value="InterPro"/>
</dbReference>
<keyword evidence="3 4" id="KW-0732">Signal</keyword>
<dbReference type="PROSITE" id="PS51257">
    <property type="entry name" value="PROKAR_LIPOPROTEIN"/>
    <property type="match status" value="1"/>
</dbReference>
<proteinExistence type="inferred from homology"/>
<dbReference type="GO" id="GO:0015675">
    <property type="term" value="P:nickel cation transport"/>
    <property type="evidence" value="ECO:0007669"/>
    <property type="project" value="InterPro"/>
</dbReference>
<comment type="similarity">
    <text evidence="2">Belongs to the bacterial solute-binding protein 5 family.</text>
</comment>
<comment type="caution">
    <text evidence="6">The sequence shown here is derived from an EMBL/GenBank/DDBJ whole genome shotgun (WGS) entry which is preliminary data.</text>
</comment>
<dbReference type="GO" id="GO:0030288">
    <property type="term" value="C:outer membrane-bounded periplasmic space"/>
    <property type="evidence" value="ECO:0007669"/>
    <property type="project" value="TreeGrafter"/>
</dbReference>
<reference evidence="6 7" key="1">
    <citation type="journal article" date="2017" name="PLoS ONE">
        <title>Development of a real-time PCR for detection of Staphylococcus pseudintermedius using a novel automated comparison of whole-genome sequences.</title>
        <authorList>
            <person name="Verstappen K.M."/>
            <person name="Huijbregts L."/>
            <person name="Spaninks M."/>
            <person name="Wagenaar J.A."/>
            <person name="Fluit A.C."/>
            <person name="Duim B."/>
        </authorList>
    </citation>
    <scope>NUCLEOTIDE SEQUENCE [LARGE SCALE GENOMIC DNA]</scope>
    <source>
        <strain evidence="6 7">215070706401-1</strain>
    </source>
</reference>
<dbReference type="Gene3D" id="3.10.105.10">
    <property type="entry name" value="Dipeptide-binding Protein, Domain 3"/>
    <property type="match status" value="1"/>
</dbReference>
<dbReference type="Pfam" id="PF00496">
    <property type="entry name" value="SBP_bac_5"/>
    <property type="match status" value="1"/>
</dbReference>
<dbReference type="PANTHER" id="PTHR30290">
    <property type="entry name" value="PERIPLASMIC BINDING COMPONENT OF ABC TRANSPORTER"/>
    <property type="match status" value="1"/>
</dbReference>
<evidence type="ECO:0000313" key="6">
    <source>
        <dbReference type="EMBL" id="PCF56922.1"/>
    </source>
</evidence>
<comment type="subcellular location">
    <subcellularLocation>
        <location evidence="1">Cell membrane</location>
        <topology evidence="1">Lipid-anchor</topology>
    </subcellularLocation>
</comment>
<dbReference type="InterPro" id="IPR023765">
    <property type="entry name" value="SBP_5_CS"/>
</dbReference>
<evidence type="ECO:0000256" key="1">
    <source>
        <dbReference type="ARBA" id="ARBA00004193"/>
    </source>
</evidence>
<name>A0A2A4H0G0_9STAP</name>
<evidence type="ECO:0000256" key="4">
    <source>
        <dbReference type="SAM" id="SignalP"/>
    </source>
</evidence>
<dbReference type="InterPro" id="IPR000914">
    <property type="entry name" value="SBP_5_dom"/>
</dbReference>
<dbReference type="Proteomes" id="UP000218335">
    <property type="component" value="Unassembled WGS sequence"/>
</dbReference>
<evidence type="ECO:0000256" key="2">
    <source>
        <dbReference type="ARBA" id="ARBA00005695"/>
    </source>
</evidence>
<dbReference type="GO" id="GO:1904680">
    <property type="term" value="F:peptide transmembrane transporter activity"/>
    <property type="evidence" value="ECO:0007669"/>
    <property type="project" value="TreeGrafter"/>
</dbReference>
<dbReference type="GO" id="GO:0015833">
    <property type="term" value="P:peptide transport"/>
    <property type="evidence" value="ECO:0007669"/>
    <property type="project" value="TreeGrafter"/>
</dbReference>
<dbReference type="GO" id="GO:0043190">
    <property type="term" value="C:ATP-binding cassette (ABC) transporter complex"/>
    <property type="evidence" value="ECO:0007669"/>
    <property type="project" value="InterPro"/>
</dbReference>
<feature type="signal peptide" evidence="4">
    <location>
        <begin position="1"/>
        <end position="27"/>
    </location>
</feature>
<dbReference type="InterPro" id="IPR039424">
    <property type="entry name" value="SBP_5"/>
</dbReference>
<accession>A0A2A4H0G0</accession>
<dbReference type="SUPFAM" id="SSF53850">
    <property type="entry name" value="Periplasmic binding protein-like II"/>
    <property type="match status" value="1"/>
</dbReference>
<dbReference type="AlphaFoldDB" id="A0A2A4H0G0"/>
<sequence length="533" mass="59855">MMMKNLKWIAMCVVFILVLAACGNSKALEQKKEDKNLTYATSKDIGDMNPHVYGGSMSAQGMVYESLVDHTQKGIEPLLAESWDVSEDGKTYTFHLRKGVKFQDGTPFNADAVKKNFDAIQANQKLHSWIKLSTLIDRTEAKDDHTFVLTLKAPYNATLEELAMTRPYVFVSPKAFKDGGTKDGLKSYVGTGPYKLKSHDKDEQATFERNTDYWGGEPKLKTIVAKVLPAGETSFLALQKGEVNFAFTDDRGTDNIDNEAMKKLTDNGDFQLKRSQPMNTKMIVANSGKKDSPAQDKAVREALWHSVDQKRIADKILDGTEKPASQLFSKNVPHANIDLPKRDFDLKKAAALLDEAGWKQTDKNEVREKDGQKLEMTLYYDNHSSSQKQEAEFIQAKAKEVGMALKIVGETSDKVAERRTSGDYDLLFNQTWGLQYDPQSTISGFKADTGYKAAVSGIKEKDQLFDNIDTALQTQDAKEQEQKYKDILTTVHDEAIFIPISHGGMTVVAPKDLEHISFKQSQYELPFEQMDYK</sequence>
<dbReference type="NCBIfam" id="NF047575">
    <property type="entry name" value="opine_bind_CntA"/>
    <property type="match status" value="1"/>
</dbReference>
<dbReference type="PROSITE" id="PS01040">
    <property type="entry name" value="SBP_BACTERIAL_5"/>
    <property type="match status" value="1"/>
</dbReference>
<dbReference type="EMBL" id="MWUU01000002">
    <property type="protein sequence ID" value="PCF56922.1"/>
    <property type="molecule type" value="Genomic_DNA"/>
</dbReference>
<dbReference type="InterPro" id="IPR030678">
    <property type="entry name" value="Peptide/Ni-bd"/>
</dbReference>
<dbReference type="InterPro" id="IPR011980">
    <property type="entry name" value="CntA-like"/>
</dbReference>
<feature type="domain" description="Solute-binding protein family 5" evidence="5">
    <location>
        <begin position="75"/>
        <end position="451"/>
    </location>
</feature>
<dbReference type="PIRSF" id="PIRSF002741">
    <property type="entry name" value="MppA"/>
    <property type="match status" value="1"/>
</dbReference>
<evidence type="ECO:0000259" key="5">
    <source>
        <dbReference type="Pfam" id="PF00496"/>
    </source>
</evidence>
<dbReference type="GO" id="GO:0016151">
    <property type="term" value="F:nickel cation binding"/>
    <property type="evidence" value="ECO:0007669"/>
    <property type="project" value="InterPro"/>
</dbReference>
<organism evidence="6 7">
    <name type="scientific">Staphylococcus delphini</name>
    <dbReference type="NCBI Taxonomy" id="53344"/>
    <lineage>
        <taxon>Bacteria</taxon>
        <taxon>Bacillati</taxon>
        <taxon>Bacillota</taxon>
        <taxon>Bacilli</taxon>
        <taxon>Bacillales</taxon>
        <taxon>Staphylococcaceae</taxon>
        <taxon>Staphylococcus</taxon>
        <taxon>Staphylococcus intermedius group</taxon>
    </lineage>
</organism>
<feature type="chain" id="PRO_5013127958" evidence="4">
    <location>
        <begin position="28"/>
        <end position="533"/>
    </location>
</feature>
<dbReference type="CDD" id="cd08489">
    <property type="entry name" value="PBP2_NikA"/>
    <property type="match status" value="1"/>
</dbReference>
<gene>
    <name evidence="6" type="ORF">B5C08_02480</name>
</gene>
<protein>
    <submittedName>
        <fullName evidence="6">Nickel ABC transporter, nickel/metallophore periplasmic binding protein</fullName>
    </submittedName>
</protein>